<dbReference type="InterPro" id="IPR026960">
    <property type="entry name" value="RVT-Znf"/>
</dbReference>
<comment type="caution">
    <text evidence="2">The sequence shown here is derived from an EMBL/GenBank/DDBJ whole genome shotgun (WGS) entry which is preliminary data.</text>
</comment>
<evidence type="ECO:0000313" key="2">
    <source>
        <dbReference type="EMBL" id="KAK1289401.1"/>
    </source>
</evidence>
<reference evidence="2" key="2">
    <citation type="submission" date="2023-06" db="EMBL/GenBank/DDBJ databases">
        <authorList>
            <person name="Ma L."/>
            <person name="Liu K.-W."/>
            <person name="Li Z."/>
            <person name="Hsiao Y.-Y."/>
            <person name="Qi Y."/>
            <person name="Fu T."/>
            <person name="Tang G."/>
            <person name="Zhang D."/>
            <person name="Sun W.-H."/>
            <person name="Liu D.-K."/>
            <person name="Li Y."/>
            <person name="Chen G.-Z."/>
            <person name="Liu X.-D."/>
            <person name="Liao X.-Y."/>
            <person name="Jiang Y.-T."/>
            <person name="Yu X."/>
            <person name="Hao Y."/>
            <person name="Huang J."/>
            <person name="Zhao X.-W."/>
            <person name="Ke S."/>
            <person name="Chen Y.-Y."/>
            <person name="Wu W.-L."/>
            <person name="Hsu J.-L."/>
            <person name="Lin Y.-F."/>
            <person name="Huang M.-D."/>
            <person name="Li C.-Y."/>
            <person name="Huang L."/>
            <person name="Wang Z.-W."/>
            <person name="Zhao X."/>
            <person name="Zhong W.-Y."/>
            <person name="Peng D.-H."/>
            <person name="Ahmad S."/>
            <person name="Lan S."/>
            <person name="Zhang J.-S."/>
            <person name="Tsai W.-C."/>
            <person name="Van De Peer Y."/>
            <person name="Liu Z.-J."/>
        </authorList>
    </citation>
    <scope>NUCLEOTIDE SEQUENCE</scope>
    <source>
        <strain evidence="2">CP</strain>
        <tissue evidence="2">Leaves</tissue>
    </source>
</reference>
<organism evidence="2 3">
    <name type="scientific">Acorus calamus</name>
    <name type="common">Sweet flag</name>
    <dbReference type="NCBI Taxonomy" id="4465"/>
    <lineage>
        <taxon>Eukaryota</taxon>
        <taxon>Viridiplantae</taxon>
        <taxon>Streptophyta</taxon>
        <taxon>Embryophyta</taxon>
        <taxon>Tracheophyta</taxon>
        <taxon>Spermatophyta</taxon>
        <taxon>Magnoliopsida</taxon>
        <taxon>Liliopsida</taxon>
        <taxon>Acoraceae</taxon>
        <taxon>Acorus</taxon>
    </lineage>
</organism>
<proteinExistence type="predicted"/>
<evidence type="ECO:0000259" key="1">
    <source>
        <dbReference type="Pfam" id="PF13966"/>
    </source>
</evidence>
<keyword evidence="3" id="KW-1185">Reference proteome</keyword>
<dbReference type="EMBL" id="JAUJYO010000018">
    <property type="protein sequence ID" value="KAK1289401.1"/>
    <property type="molecule type" value="Genomic_DNA"/>
</dbReference>
<gene>
    <name evidence="2" type="ORF">QJS10_CPB18g01390</name>
</gene>
<sequence>MVEKGDPEVLNMVEITRWIWRTRLPLKVRIFLWMALQGRILTKEYRAIWRSTMSTTCELCRVAPESIDHLFCLCPVLLPLWRTLGAATGRSLVFSNRMELWEQMRDFSGPTSARALAQVENLVIPATLWAIWLGRNKLLFARERFYVENIWDNVLFFISAWGCSLVGARRVRMVRGELQIEPG</sequence>
<evidence type="ECO:0000313" key="3">
    <source>
        <dbReference type="Proteomes" id="UP001180020"/>
    </source>
</evidence>
<dbReference type="AlphaFoldDB" id="A0AAV9CK56"/>
<accession>A0AAV9CK56</accession>
<feature type="domain" description="Reverse transcriptase zinc-binding" evidence="1">
    <location>
        <begin position="12"/>
        <end position="81"/>
    </location>
</feature>
<name>A0AAV9CK56_ACOCL</name>
<dbReference type="Proteomes" id="UP001180020">
    <property type="component" value="Unassembled WGS sequence"/>
</dbReference>
<reference evidence="2" key="1">
    <citation type="journal article" date="2023" name="Nat. Commun.">
        <title>Diploid and tetraploid genomes of Acorus and the evolution of monocots.</title>
        <authorList>
            <person name="Ma L."/>
            <person name="Liu K.W."/>
            <person name="Li Z."/>
            <person name="Hsiao Y.Y."/>
            <person name="Qi Y."/>
            <person name="Fu T."/>
            <person name="Tang G.D."/>
            <person name="Zhang D."/>
            <person name="Sun W.H."/>
            <person name="Liu D.K."/>
            <person name="Li Y."/>
            <person name="Chen G.Z."/>
            <person name="Liu X.D."/>
            <person name="Liao X.Y."/>
            <person name="Jiang Y.T."/>
            <person name="Yu X."/>
            <person name="Hao Y."/>
            <person name="Huang J."/>
            <person name="Zhao X.W."/>
            <person name="Ke S."/>
            <person name="Chen Y.Y."/>
            <person name="Wu W.L."/>
            <person name="Hsu J.L."/>
            <person name="Lin Y.F."/>
            <person name="Huang M.D."/>
            <person name="Li C.Y."/>
            <person name="Huang L."/>
            <person name="Wang Z.W."/>
            <person name="Zhao X."/>
            <person name="Zhong W.Y."/>
            <person name="Peng D.H."/>
            <person name="Ahmad S."/>
            <person name="Lan S."/>
            <person name="Zhang J.S."/>
            <person name="Tsai W.C."/>
            <person name="Van de Peer Y."/>
            <person name="Liu Z.J."/>
        </authorList>
    </citation>
    <scope>NUCLEOTIDE SEQUENCE</scope>
    <source>
        <strain evidence="2">CP</strain>
    </source>
</reference>
<protein>
    <recommendedName>
        <fullName evidence="1">Reverse transcriptase zinc-binding domain-containing protein</fullName>
    </recommendedName>
</protein>
<dbReference type="Pfam" id="PF13966">
    <property type="entry name" value="zf-RVT"/>
    <property type="match status" value="1"/>
</dbReference>